<protein>
    <recommendedName>
        <fullName evidence="2 5">Proline dehydrogenase</fullName>
        <ecNumber evidence="2 5">1.5.5.2</ecNumber>
    </recommendedName>
</protein>
<dbReference type="PANTHER" id="PTHR13914">
    <property type="entry name" value="PROLINE OXIDASE"/>
    <property type="match status" value="1"/>
</dbReference>
<proteinExistence type="inferred from homology"/>
<dbReference type="GO" id="GO:0004657">
    <property type="term" value="F:proline dehydrogenase activity"/>
    <property type="evidence" value="ECO:0007669"/>
    <property type="project" value="UniProtKB-EC"/>
</dbReference>
<dbReference type="SUPFAM" id="SSF51730">
    <property type="entry name" value="FAD-linked oxidoreductase"/>
    <property type="match status" value="1"/>
</dbReference>
<keyword evidence="3 5" id="KW-0560">Oxidoreductase</keyword>
<feature type="domain" description="Proline dehydrogenase" evidence="6">
    <location>
        <begin position="142"/>
        <end position="452"/>
    </location>
</feature>
<reference evidence="7 8" key="1">
    <citation type="submission" date="2023-11" db="EMBL/GenBank/DDBJ databases">
        <title>An acidophilic fungus is an integral part of prey digestion in a carnivorous sundew plant.</title>
        <authorList>
            <person name="Tsai I.J."/>
        </authorList>
    </citation>
    <scope>NUCLEOTIDE SEQUENCE [LARGE SCALE GENOMIC DNA]</scope>
    <source>
        <strain evidence="7">169a</strain>
    </source>
</reference>
<dbReference type="PANTHER" id="PTHR13914:SF30">
    <property type="entry name" value="PROLINE DEHYDROGENASE"/>
    <property type="match status" value="1"/>
</dbReference>
<evidence type="ECO:0000256" key="5">
    <source>
        <dbReference type="RuleBase" id="RU364054"/>
    </source>
</evidence>
<comment type="similarity">
    <text evidence="1 5">Belongs to the proline oxidase family.</text>
</comment>
<evidence type="ECO:0000313" key="7">
    <source>
        <dbReference type="EMBL" id="WPG98845.1"/>
    </source>
</evidence>
<name>A0AAQ3R811_9PEZI</name>
<dbReference type="GO" id="GO:0071949">
    <property type="term" value="F:FAD binding"/>
    <property type="evidence" value="ECO:0007669"/>
    <property type="project" value="TreeGrafter"/>
</dbReference>
<dbReference type="InterPro" id="IPR029041">
    <property type="entry name" value="FAD-linked_oxidoreductase-like"/>
</dbReference>
<dbReference type="Gene3D" id="3.20.20.220">
    <property type="match status" value="1"/>
</dbReference>
<evidence type="ECO:0000256" key="2">
    <source>
        <dbReference type="ARBA" id="ARBA00012695"/>
    </source>
</evidence>
<keyword evidence="4 5" id="KW-0642">Proline metabolism</keyword>
<gene>
    <name evidence="7" type="ORF">R9X50_00164300</name>
</gene>
<keyword evidence="5" id="KW-0274">FAD</keyword>
<dbReference type="AlphaFoldDB" id="A0AAQ3R811"/>
<dbReference type="GO" id="GO:0010133">
    <property type="term" value="P:L-proline catabolic process to L-glutamate"/>
    <property type="evidence" value="ECO:0007669"/>
    <property type="project" value="TreeGrafter"/>
</dbReference>
<dbReference type="Proteomes" id="UP001303373">
    <property type="component" value="Chromosome 2"/>
</dbReference>
<dbReference type="GO" id="GO:0005739">
    <property type="term" value="C:mitochondrion"/>
    <property type="evidence" value="ECO:0007669"/>
    <property type="project" value="TreeGrafter"/>
</dbReference>
<evidence type="ECO:0000256" key="4">
    <source>
        <dbReference type="ARBA" id="ARBA00023062"/>
    </source>
</evidence>
<dbReference type="InterPro" id="IPR015659">
    <property type="entry name" value="Proline_oxidase"/>
</dbReference>
<dbReference type="EMBL" id="CP138581">
    <property type="protein sequence ID" value="WPG98845.1"/>
    <property type="molecule type" value="Genomic_DNA"/>
</dbReference>
<comment type="cofactor">
    <cofactor evidence="5">
        <name>FAD</name>
        <dbReference type="ChEBI" id="CHEBI:57692"/>
    </cofactor>
</comment>
<evidence type="ECO:0000259" key="6">
    <source>
        <dbReference type="Pfam" id="PF01619"/>
    </source>
</evidence>
<accession>A0AAQ3R811</accession>
<sequence length="473" mass="52474">MKVNASSREIVLCAFVRRPASVPSVYQNRWRTIHTSSPKEQDVSLNSASTPPIPTLPEPLNGAERAVSTLSFLPLSQILRTYLITSISSSPTLLSASSSLLQRMLDSKGFLFSPERNPLLRVLLTQTFYKQFCAGSTAEEVARTCQELRSQGYSGVILEYALEVLKDAEGNELEDVATWRKGMLDSVRYSAEGDFIGLKWSGMGAAAMKLLAKNAQPSKEMDEAMKAVCSAAAAKNISLLPAAEETWTLNGYHSWTLAMQRIYNLNGKSVVYNTYQAYLKKTPEILAQHLELAKKENFTLGLKVVRGAYLATEERHFIHDTLEDTHNAYDGISSALIHRKHNETVKPIEGRENFPEVNVVLATHNMATVEKAKALRNQQFARGESLTPLYFAQLQGMADEVSCNLIAAAKNADSNTVKEKVFKCTTWGTMTECLNYLLRRAAENKDAASRTAETRSAMQGEIWRRMKSSIGLA</sequence>
<comment type="function">
    <text evidence="5">Converts proline to delta-1-pyrroline-5-carboxylate.</text>
</comment>
<evidence type="ECO:0000256" key="3">
    <source>
        <dbReference type="ARBA" id="ARBA00023002"/>
    </source>
</evidence>
<dbReference type="Pfam" id="PF01619">
    <property type="entry name" value="Pro_dh"/>
    <property type="match status" value="1"/>
</dbReference>
<dbReference type="InterPro" id="IPR002872">
    <property type="entry name" value="Proline_DH_dom"/>
</dbReference>
<keyword evidence="5" id="KW-0285">Flavoprotein</keyword>
<evidence type="ECO:0000313" key="8">
    <source>
        <dbReference type="Proteomes" id="UP001303373"/>
    </source>
</evidence>
<organism evidence="7 8">
    <name type="scientific">Acrodontium crateriforme</name>
    <dbReference type="NCBI Taxonomy" id="150365"/>
    <lineage>
        <taxon>Eukaryota</taxon>
        <taxon>Fungi</taxon>
        <taxon>Dikarya</taxon>
        <taxon>Ascomycota</taxon>
        <taxon>Pezizomycotina</taxon>
        <taxon>Dothideomycetes</taxon>
        <taxon>Dothideomycetidae</taxon>
        <taxon>Mycosphaerellales</taxon>
        <taxon>Teratosphaeriaceae</taxon>
        <taxon>Acrodontium</taxon>
    </lineage>
</organism>
<evidence type="ECO:0000256" key="1">
    <source>
        <dbReference type="ARBA" id="ARBA00005869"/>
    </source>
</evidence>
<comment type="catalytic activity">
    <reaction evidence="5">
        <text>L-proline + a quinone = (S)-1-pyrroline-5-carboxylate + a quinol + H(+)</text>
        <dbReference type="Rhea" id="RHEA:23784"/>
        <dbReference type="ChEBI" id="CHEBI:15378"/>
        <dbReference type="ChEBI" id="CHEBI:17388"/>
        <dbReference type="ChEBI" id="CHEBI:24646"/>
        <dbReference type="ChEBI" id="CHEBI:60039"/>
        <dbReference type="ChEBI" id="CHEBI:132124"/>
        <dbReference type="EC" id="1.5.5.2"/>
    </reaction>
</comment>
<dbReference type="EC" id="1.5.5.2" evidence="2 5"/>
<keyword evidence="8" id="KW-1185">Reference proteome</keyword>